<dbReference type="Proteomes" id="UP000789390">
    <property type="component" value="Unassembled WGS sequence"/>
</dbReference>
<gene>
    <name evidence="1" type="ORF">DGAL_LOCUS2168</name>
</gene>
<dbReference type="EMBL" id="CAKKLH010000029">
    <property type="protein sequence ID" value="CAH0099996.1"/>
    <property type="molecule type" value="Genomic_DNA"/>
</dbReference>
<dbReference type="OrthoDB" id="6383275at2759"/>
<evidence type="ECO:0000313" key="1">
    <source>
        <dbReference type="EMBL" id="CAH0099996.1"/>
    </source>
</evidence>
<keyword evidence="2" id="KW-1185">Reference proteome</keyword>
<reference evidence="1" key="1">
    <citation type="submission" date="2021-11" db="EMBL/GenBank/DDBJ databases">
        <authorList>
            <person name="Schell T."/>
        </authorList>
    </citation>
    <scope>NUCLEOTIDE SEQUENCE</scope>
    <source>
        <strain evidence="1">M5</strain>
    </source>
</reference>
<protein>
    <submittedName>
        <fullName evidence="1">Uncharacterized protein</fullName>
    </submittedName>
</protein>
<organism evidence="1 2">
    <name type="scientific">Daphnia galeata</name>
    <dbReference type="NCBI Taxonomy" id="27404"/>
    <lineage>
        <taxon>Eukaryota</taxon>
        <taxon>Metazoa</taxon>
        <taxon>Ecdysozoa</taxon>
        <taxon>Arthropoda</taxon>
        <taxon>Crustacea</taxon>
        <taxon>Branchiopoda</taxon>
        <taxon>Diplostraca</taxon>
        <taxon>Cladocera</taxon>
        <taxon>Anomopoda</taxon>
        <taxon>Daphniidae</taxon>
        <taxon>Daphnia</taxon>
    </lineage>
</organism>
<evidence type="ECO:0000313" key="2">
    <source>
        <dbReference type="Proteomes" id="UP000789390"/>
    </source>
</evidence>
<comment type="caution">
    <text evidence="1">The sequence shown here is derived from an EMBL/GenBank/DDBJ whole genome shotgun (WGS) entry which is preliminary data.</text>
</comment>
<dbReference type="AlphaFoldDB" id="A0A8J2RFI8"/>
<sequence>MLHNSSLLAASSEQTIGNKLVINTKLEINWHMGHFSSSVKTFQADTKSEWISSGIDNLRETTRESIQTKFPDYKEFGPNFIRNLLLQDMLITETSLPVEGGNRQESMLTMFWMIVTDMLYIECNTWLLQLTFLRTSPAKTIPSDSLVEHLTTSEKDPYSTPGGGEYSYYCADCPVDPLRNFRYVQIHSENQQYLPYRLIEYLYKVLNFL</sequence>
<name>A0A8J2RFI8_9CRUS</name>
<accession>A0A8J2RFI8</accession>
<proteinExistence type="predicted"/>